<evidence type="ECO:0000259" key="7">
    <source>
        <dbReference type="Pfam" id="PF21365"/>
    </source>
</evidence>
<protein>
    <submittedName>
        <fullName evidence="8">Glucosidase, alpha; neutral C</fullName>
    </submittedName>
</protein>
<dbReference type="Pfam" id="PF21365">
    <property type="entry name" value="Glyco_hydro_31_3rd"/>
    <property type="match status" value="1"/>
</dbReference>
<dbReference type="GO" id="GO:0006491">
    <property type="term" value="P:N-glycan processing"/>
    <property type="evidence" value="ECO:0007669"/>
    <property type="project" value="TreeGrafter"/>
</dbReference>
<dbReference type="GeneTree" id="ENSGT00940000159230"/>
<dbReference type="SUPFAM" id="SSF51011">
    <property type="entry name" value="Glycosyl hydrolase domain"/>
    <property type="match status" value="1"/>
</dbReference>
<dbReference type="Proteomes" id="UP000694388">
    <property type="component" value="Unplaced"/>
</dbReference>
<dbReference type="Ensembl" id="ENSEBUT00000004382.1">
    <property type="protein sequence ID" value="ENSEBUP00000003975.1"/>
    <property type="gene ID" value="ENSEBUG00000002774.1"/>
</dbReference>
<evidence type="ECO:0000256" key="2">
    <source>
        <dbReference type="ARBA" id="ARBA00022801"/>
    </source>
</evidence>
<dbReference type="GO" id="GO:0004558">
    <property type="term" value="F:alpha-1,4-glucosidase activity"/>
    <property type="evidence" value="ECO:0007669"/>
    <property type="project" value="TreeGrafter"/>
</dbReference>
<dbReference type="AlphaFoldDB" id="A0A8C4NAD8"/>
<feature type="domain" description="Glycosyl hydrolase family 31 C-terminal" evidence="7">
    <location>
        <begin position="499"/>
        <end position="549"/>
    </location>
</feature>
<evidence type="ECO:0000256" key="4">
    <source>
        <dbReference type="RuleBase" id="RU361185"/>
    </source>
</evidence>
<dbReference type="FunFam" id="3.20.20.80:FF:000046">
    <property type="entry name" value="Glucosidase alpha, neutral C"/>
    <property type="match status" value="1"/>
</dbReference>
<evidence type="ECO:0000313" key="8">
    <source>
        <dbReference type="Ensembl" id="ENSEBUP00000003975.1"/>
    </source>
</evidence>
<dbReference type="InterPro" id="IPR011013">
    <property type="entry name" value="Gal_mutarotase_sf_dom"/>
</dbReference>
<dbReference type="GO" id="GO:0030246">
    <property type="term" value="F:carbohydrate binding"/>
    <property type="evidence" value="ECO:0007669"/>
    <property type="project" value="InterPro"/>
</dbReference>
<dbReference type="SUPFAM" id="SSF51445">
    <property type="entry name" value="(Trans)glycosidases"/>
    <property type="match status" value="1"/>
</dbReference>
<evidence type="ECO:0000256" key="1">
    <source>
        <dbReference type="ARBA" id="ARBA00007806"/>
    </source>
</evidence>
<evidence type="ECO:0000313" key="9">
    <source>
        <dbReference type="Proteomes" id="UP000694388"/>
    </source>
</evidence>
<keyword evidence="2 4" id="KW-0378">Hydrolase</keyword>
<reference evidence="8" key="2">
    <citation type="submission" date="2025-09" db="UniProtKB">
        <authorList>
            <consortium name="Ensembl"/>
        </authorList>
    </citation>
    <scope>IDENTIFICATION</scope>
</reference>
<evidence type="ECO:0000256" key="3">
    <source>
        <dbReference type="ARBA" id="ARBA00023295"/>
    </source>
</evidence>
<sequence length="606" mass="69017">MQDNDGLWEEVFDGYEDSKPNGPTSIGLDISLPNVEHVYGIPQRATSLRLKATDNGMSPYRLYNLDVFGYPLDHPGGLYGSVPFLLAHQPLRTSAIFWLNGSETWVDISGTWAVGEFLLGKLVKPETNVRWMSESGEIDVFLLLGPSPKDIFRQYSSLTGIPSLPPLFALGYHQCRWNYEDEDDVRSVDAGFDAHEIPCDVVWLDIEHTDGKRYFTWDHKRFGEPIKLQQDLGNKGRKMVTIVNPHIRLDDDYDIYREAKQAEYFVKQKDGQDFVGNCWPGPSSYLDFSNPSVRHWYADKFSYSKYKGSTEFLFSWNDMNEPSVFRSPEKTMPKDLVHYGGWEHRDLHNLFGYYQQQATAEGLINRSGGVHRPFVLSRSFFAGSQRNGAVWTGDNLCKWGHLKTSLPMLLSLSICGISFCGADVGGFFKDPESPELLVRWYQASAFQPFFRGHSAMSSARREPWLFGEENTELIRQAISQRYALLPYWYTTFYHAHCTGEPIMRPLWVEYPSDIKTFALEDEYMIGSALLVHPVVEQSAKSVQVYLPGNDEVILFHIFKITLFIYSYATCGCLAASFSGAAAVPLMQCTCYQHAGTHFADLRRMIG</sequence>
<dbReference type="Gene3D" id="2.60.40.1760">
    <property type="entry name" value="glycosyl hydrolase (family 31)"/>
    <property type="match status" value="1"/>
</dbReference>
<name>A0A8C4NAD8_EPTBU</name>
<dbReference type="SUPFAM" id="SSF74650">
    <property type="entry name" value="Galactose mutarotase-like"/>
    <property type="match status" value="1"/>
</dbReference>
<dbReference type="PANTHER" id="PTHR22762:SF60">
    <property type="entry name" value="NEUTRAL ALPHA-GLUCOSIDASE C"/>
    <property type="match status" value="1"/>
</dbReference>
<dbReference type="CDD" id="cd14752">
    <property type="entry name" value="GH31_N"/>
    <property type="match status" value="1"/>
</dbReference>
<feature type="domain" description="Glycoside hydrolase family 31 TIM barrel" evidence="5">
    <location>
        <begin position="162"/>
        <end position="490"/>
    </location>
</feature>
<proteinExistence type="inferred from homology"/>
<dbReference type="InterPro" id="IPR025887">
    <property type="entry name" value="Glyco_hydro_31_N_dom"/>
</dbReference>
<keyword evidence="3 4" id="KW-0326">Glycosidase</keyword>
<dbReference type="PANTHER" id="PTHR22762">
    <property type="entry name" value="ALPHA-GLUCOSIDASE"/>
    <property type="match status" value="1"/>
</dbReference>
<evidence type="ECO:0000259" key="6">
    <source>
        <dbReference type="Pfam" id="PF13802"/>
    </source>
</evidence>
<dbReference type="InterPro" id="IPR048395">
    <property type="entry name" value="Glyco_hydro_31_C"/>
</dbReference>
<comment type="similarity">
    <text evidence="1 4">Belongs to the glycosyl hydrolase 31 family.</text>
</comment>
<reference evidence="8" key="1">
    <citation type="submission" date="2025-08" db="UniProtKB">
        <authorList>
            <consortium name="Ensembl"/>
        </authorList>
    </citation>
    <scope>IDENTIFICATION</scope>
</reference>
<dbReference type="InterPro" id="IPR013780">
    <property type="entry name" value="Glyco_hydro_b"/>
</dbReference>
<dbReference type="FunFam" id="3.20.20.80:FF:000039">
    <property type="entry name" value="Glucosidase, alpha neutral C"/>
    <property type="match status" value="1"/>
</dbReference>
<dbReference type="FunFam" id="2.60.40.1180:FF:000023">
    <property type="entry name" value="neutral alpha-glucosidase AB isoform X2"/>
    <property type="match status" value="1"/>
</dbReference>
<feature type="domain" description="Glycoside hydrolase family 31 N-terminal" evidence="6">
    <location>
        <begin position="14"/>
        <end position="107"/>
    </location>
</feature>
<dbReference type="Gene3D" id="3.20.20.80">
    <property type="entry name" value="Glycosidases"/>
    <property type="match status" value="2"/>
</dbReference>
<dbReference type="OMA" id="DNYRYHL"/>
<dbReference type="CDD" id="cd06603">
    <property type="entry name" value="GH31_GANC_GANAB_alpha"/>
    <property type="match status" value="1"/>
</dbReference>
<dbReference type="InterPro" id="IPR000322">
    <property type="entry name" value="Glyco_hydro_31_TIM"/>
</dbReference>
<dbReference type="Pfam" id="PF01055">
    <property type="entry name" value="Glyco_hydro_31_2nd"/>
    <property type="match status" value="1"/>
</dbReference>
<organism evidence="8 9">
    <name type="scientific">Eptatretus burgeri</name>
    <name type="common">Inshore hagfish</name>
    <dbReference type="NCBI Taxonomy" id="7764"/>
    <lineage>
        <taxon>Eukaryota</taxon>
        <taxon>Metazoa</taxon>
        <taxon>Chordata</taxon>
        <taxon>Craniata</taxon>
        <taxon>Vertebrata</taxon>
        <taxon>Cyclostomata</taxon>
        <taxon>Myxini</taxon>
        <taxon>Myxiniformes</taxon>
        <taxon>Myxinidae</taxon>
        <taxon>Eptatretinae</taxon>
        <taxon>Eptatretus</taxon>
    </lineage>
</organism>
<accession>A0A8C4NAD8</accession>
<keyword evidence="9" id="KW-1185">Reference proteome</keyword>
<dbReference type="GO" id="GO:0005975">
    <property type="term" value="P:carbohydrate metabolic process"/>
    <property type="evidence" value="ECO:0007669"/>
    <property type="project" value="InterPro"/>
</dbReference>
<dbReference type="Gene3D" id="2.60.40.1180">
    <property type="entry name" value="Golgi alpha-mannosidase II"/>
    <property type="match status" value="1"/>
</dbReference>
<dbReference type="InterPro" id="IPR017853">
    <property type="entry name" value="GH"/>
</dbReference>
<dbReference type="Pfam" id="PF13802">
    <property type="entry name" value="Gal_mutarotas_2"/>
    <property type="match status" value="1"/>
</dbReference>
<evidence type="ECO:0000259" key="5">
    <source>
        <dbReference type="Pfam" id="PF01055"/>
    </source>
</evidence>